<evidence type="ECO:0000256" key="4">
    <source>
        <dbReference type="ARBA" id="ARBA00022692"/>
    </source>
</evidence>
<keyword evidence="3" id="KW-0808">Transferase</keyword>
<dbReference type="Proteomes" id="UP000239504">
    <property type="component" value="Unassembled WGS sequence"/>
</dbReference>
<dbReference type="OrthoDB" id="7870274at2"/>
<evidence type="ECO:0000256" key="7">
    <source>
        <dbReference type="ARBA" id="ARBA00024033"/>
    </source>
</evidence>
<keyword evidence="5 8" id="KW-1133">Transmembrane helix</keyword>
<feature type="transmembrane region" description="Helical" evidence="8">
    <location>
        <begin position="12"/>
        <end position="30"/>
    </location>
</feature>
<reference evidence="9 10" key="1">
    <citation type="submission" date="2017-12" db="EMBL/GenBank/DDBJ databases">
        <authorList>
            <person name="Hurst M.R.H."/>
        </authorList>
    </citation>
    <scope>NUCLEOTIDE SEQUENCE [LARGE SCALE GENOMIC DNA]</scope>
    <source>
        <strain evidence="9 10">SY-3-19</strain>
    </source>
</reference>
<name>A0A2S7K0Z9_9PROT</name>
<feature type="transmembrane region" description="Helical" evidence="8">
    <location>
        <begin position="103"/>
        <end position="121"/>
    </location>
</feature>
<feature type="transmembrane region" description="Helical" evidence="8">
    <location>
        <begin position="314"/>
        <end position="342"/>
    </location>
</feature>
<dbReference type="EMBL" id="PJCH01000015">
    <property type="protein sequence ID" value="PQA86179.1"/>
    <property type="molecule type" value="Genomic_DNA"/>
</dbReference>
<keyword evidence="4 8" id="KW-0812">Transmembrane</keyword>
<accession>A0A2S7K0Z9</accession>
<evidence type="ECO:0000256" key="1">
    <source>
        <dbReference type="ARBA" id="ARBA00004651"/>
    </source>
</evidence>
<dbReference type="GO" id="GO:0016758">
    <property type="term" value="F:hexosyltransferase activity"/>
    <property type="evidence" value="ECO:0007669"/>
    <property type="project" value="InterPro"/>
</dbReference>
<evidence type="ECO:0000256" key="6">
    <source>
        <dbReference type="ARBA" id="ARBA00023136"/>
    </source>
</evidence>
<evidence type="ECO:0000256" key="8">
    <source>
        <dbReference type="SAM" id="Phobius"/>
    </source>
</evidence>
<evidence type="ECO:0000256" key="2">
    <source>
        <dbReference type="ARBA" id="ARBA00022475"/>
    </source>
</evidence>
<feature type="transmembrane region" description="Helical" evidence="8">
    <location>
        <begin position="210"/>
        <end position="230"/>
    </location>
</feature>
<feature type="transmembrane region" description="Helical" evidence="8">
    <location>
        <begin position="362"/>
        <end position="381"/>
    </location>
</feature>
<evidence type="ECO:0000256" key="5">
    <source>
        <dbReference type="ARBA" id="ARBA00022989"/>
    </source>
</evidence>
<dbReference type="InterPro" id="IPR018584">
    <property type="entry name" value="GT87"/>
</dbReference>
<keyword evidence="6 8" id="KW-0472">Membrane</keyword>
<dbReference type="GO" id="GO:0005886">
    <property type="term" value="C:plasma membrane"/>
    <property type="evidence" value="ECO:0007669"/>
    <property type="project" value="UniProtKB-SubCell"/>
</dbReference>
<comment type="subcellular location">
    <subcellularLocation>
        <location evidence="1">Cell membrane</location>
        <topology evidence="1">Multi-pass membrane protein</topology>
    </subcellularLocation>
</comment>
<feature type="transmembrane region" description="Helical" evidence="8">
    <location>
        <begin position="133"/>
        <end position="154"/>
    </location>
</feature>
<comment type="caution">
    <text evidence="9">The sequence shown here is derived from an EMBL/GenBank/DDBJ whole genome shotgun (WGS) entry which is preliminary data.</text>
</comment>
<proteinExistence type="inferred from homology"/>
<dbReference type="AlphaFoldDB" id="A0A2S7K0Z9"/>
<evidence type="ECO:0000313" key="9">
    <source>
        <dbReference type="EMBL" id="PQA86179.1"/>
    </source>
</evidence>
<dbReference type="RefSeq" id="WP_104831391.1">
    <property type="nucleotide sequence ID" value="NZ_PJCH01000015.1"/>
</dbReference>
<dbReference type="Pfam" id="PF09594">
    <property type="entry name" value="GT87"/>
    <property type="match status" value="1"/>
</dbReference>
<evidence type="ECO:0000313" key="10">
    <source>
        <dbReference type="Proteomes" id="UP000239504"/>
    </source>
</evidence>
<keyword evidence="10" id="KW-1185">Reference proteome</keyword>
<keyword evidence="2" id="KW-1003">Cell membrane</keyword>
<sequence length="388" mass="41457">MDNITLYARQRGAISAAYAAALLGLVYLFMKSALMGAPTVDFKYFWLAGDLWRDGVSPYSQAFAERAAETFPQTNHAQIFPYPPNWWLVSSTLALMPHDLAAWIWRTISAVLTFASIALAWRAIRPREGFLHPLFAASLAYAFLMSATPMNLAIGQNAAVMLFGLAFVIFGACSQRPWALAAGIVVLMLKPQLGAPVAAYFLMQKDGWKTVGAAALVTFVMCAPAFFSSLPAELTTDFLHQVSIYDTQETAFAVSMTGARNITLLLTGADISSAWFALASLAAGFAIGALCRGNGLPLLIGSVLFITPLHTYDLVLAAPLLIFSFAMTGVAQWLLWAGLAIIFRANNIAAATGLHYADTLSFPGASVASIGLLAILAGVLADARSKKA</sequence>
<evidence type="ECO:0000256" key="3">
    <source>
        <dbReference type="ARBA" id="ARBA00022679"/>
    </source>
</evidence>
<protein>
    <recommendedName>
        <fullName evidence="11">DUF2029 domain-containing protein</fullName>
    </recommendedName>
</protein>
<evidence type="ECO:0008006" key="11">
    <source>
        <dbReference type="Google" id="ProtNLM"/>
    </source>
</evidence>
<comment type="similarity">
    <text evidence="7">Belongs to the glycosyltransferase 87 family.</text>
</comment>
<gene>
    <name evidence="9" type="ORF">CW354_17635</name>
</gene>
<organism evidence="9 10">
    <name type="scientific">Hyphococcus luteus</name>
    <dbReference type="NCBI Taxonomy" id="2058213"/>
    <lineage>
        <taxon>Bacteria</taxon>
        <taxon>Pseudomonadati</taxon>
        <taxon>Pseudomonadota</taxon>
        <taxon>Alphaproteobacteria</taxon>
        <taxon>Parvularculales</taxon>
        <taxon>Parvularculaceae</taxon>
        <taxon>Hyphococcus</taxon>
    </lineage>
</organism>
<feature type="transmembrane region" description="Helical" evidence="8">
    <location>
        <begin position="160"/>
        <end position="189"/>
    </location>
</feature>